<sequence>MTLPRLDDQEQRVLGALLEKQRTVPASYPLSGQALRSACNQTSSREPVVDYDDATVEQVARRLKDHELVRIVWSEKGRRTLRYHQRLTEALDLGDDEAAVVTLLLLRGAQAPGELRTRSERLHAFADRRDVEEVLARLASRDEPVVRELERRPGQRERRWVHLLGPVDDGAGGGVGAGAGGAGAGAVAEVALPEGGPEARDARVRTSYDAVAAAYADALTDELDGLVLERWLLDRVAAHAVADGGPVVEVGCGPGHVTAYLAAAGAQAHGLDLSPGMVDQARARFPDAEFQVGDLRRLVRPRDHDGWAAVLAWYSLVHSVPAELPEAFAALVRPLRPGGLLVVALHAGSGLEHAGTWFDADVDLDFVRHDPASVAALLADAGLVDVEWYHRGPVTARGEQRERVYLLARRDDAPGQPR</sequence>
<feature type="domain" description="Methyltransferase" evidence="2">
    <location>
        <begin position="247"/>
        <end position="339"/>
    </location>
</feature>
<dbReference type="Gene3D" id="3.40.50.150">
    <property type="entry name" value="Vaccinia Virus protein VP39"/>
    <property type="match status" value="1"/>
</dbReference>
<dbReference type="Gene3D" id="1.10.10.10">
    <property type="entry name" value="Winged helix-like DNA-binding domain superfamily/Winged helix DNA-binding domain"/>
    <property type="match status" value="2"/>
</dbReference>
<dbReference type="InterPro" id="IPR036388">
    <property type="entry name" value="WH-like_DNA-bd_sf"/>
</dbReference>
<dbReference type="EMBL" id="CP075371">
    <property type="protein sequence ID" value="QVT80149.1"/>
    <property type="molecule type" value="Genomic_DNA"/>
</dbReference>
<dbReference type="SUPFAM" id="SSF53335">
    <property type="entry name" value="S-adenosyl-L-methionine-dependent methyltransferases"/>
    <property type="match status" value="1"/>
</dbReference>
<gene>
    <name evidence="3" type="ORF">ENKNEFLB_02540</name>
</gene>
<reference evidence="3 4" key="1">
    <citation type="submission" date="2021-05" db="EMBL/GenBank/DDBJ databases">
        <title>Complete genome of Nocardioides aquaticus KCTC 9944T isolated from meromictic and hypersaline Ekho Lake, Antarctica.</title>
        <authorList>
            <person name="Hwang K."/>
            <person name="Kim K.M."/>
            <person name="Choe H."/>
        </authorList>
    </citation>
    <scope>NUCLEOTIDE SEQUENCE [LARGE SCALE GENOMIC DNA]</scope>
    <source>
        <strain evidence="3 4">KCTC 9944</strain>
    </source>
</reference>
<dbReference type="InterPro" id="IPR036390">
    <property type="entry name" value="WH_DNA-bd_sf"/>
</dbReference>
<dbReference type="CDD" id="cd02440">
    <property type="entry name" value="AdoMet_MTases"/>
    <property type="match status" value="1"/>
</dbReference>
<dbReference type="InterPro" id="IPR041698">
    <property type="entry name" value="Methyltransf_25"/>
</dbReference>
<dbReference type="Proteomes" id="UP000679307">
    <property type="component" value="Chromosome"/>
</dbReference>
<name>A0ABX8EIQ3_9ACTN</name>
<evidence type="ECO:0000259" key="2">
    <source>
        <dbReference type="Pfam" id="PF13649"/>
    </source>
</evidence>
<accession>A0ABX8EIQ3</accession>
<evidence type="ECO:0000313" key="4">
    <source>
        <dbReference type="Proteomes" id="UP000679307"/>
    </source>
</evidence>
<proteinExistence type="inferred from homology"/>
<protein>
    <recommendedName>
        <fullName evidence="2">Methyltransferase domain-containing protein</fullName>
    </recommendedName>
</protein>
<dbReference type="PANTHER" id="PTHR38768:SF1">
    <property type="entry name" value="UPF0502 PROTEIN YCEH"/>
    <property type="match status" value="1"/>
</dbReference>
<keyword evidence="4" id="KW-1185">Reference proteome</keyword>
<dbReference type="PANTHER" id="PTHR38768">
    <property type="entry name" value="UPF0502 PROTEIN YCEH"/>
    <property type="match status" value="1"/>
</dbReference>
<dbReference type="Pfam" id="PF13649">
    <property type="entry name" value="Methyltransf_25"/>
    <property type="match status" value="1"/>
</dbReference>
<organism evidence="3 4">
    <name type="scientific">Nocardioides aquaticus</name>
    <dbReference type="NCBI Taxonomy" id="160826"/>
    <lineage>
        <taxon>Bacteria</taxon>
        <taxon>Bacillati</taxon>
        <taxon>Actinomycetota</taxon>
        <taxon>Actinomycetes</taxon>
        <taxon>Propionibacteriales</taxon>
        <taxon>Nocardioidaceae</taxon>
        <taxon>Nocardioides</taxon>
    </lineage>
</organism>
<dbReference type="InterPro" id="IPR029063">
    <property type="entry name" value="SAM-dependent_MTases_sf"/>
</dbReference>
<dbReference type="HAMAP" id="MF_01584">
    <property type="entry name" value="UPF0502"/>
    <property type="match status" value="1"/>
</dbReference>
<dbReference type="Pfam" id="PF04337">
    <property type="entry name" value="DUF480"/>
    <property type="match status" value="1"/>
</dbReference>
<evidence type="ECO:0000313" key="3">
    <source>
        <dbReference type="EMBL" id="QVT80149.1"/>
    </source>
</evidence>
<dbReference type="RefSeq" id="WP_214055749.1">
    <property type="nucleotide sequence ID" value="NZ_CP075371.1"/>
</dbReference>
<dbReference type="InterPro" id="IPR007432">
    <property type="entry name" value="DUF480"/>
</dbReference>
<dbReference type="SUPFAM" id="SSF46785">
    <property type="entry name" value="Winged helix' DNA-binding domain"/>
    <property type="match status" value="2"/>
</dbReference>
<comment type="similarity">
    <text evidence="1">Belongs to the UPF0502 family.</text>
</comment>
<evidence type="ECO:0000256" key="1">
    <source>
        <dbReference type="HAMAP-Rule" id="MF_01584"/>
    </source>
</evidence>